<reference evidence="3" key="1">
    <citation type="submission" date="2015-03" db="EMBL/GenBank/DDBJ databases">
        <authorList>
            <person name="Ferrari E."/>
            <person name="Walter M.C."/>
            <person name="Huptas C."/>
            <person name="Scherer S."/>
            <person name="Mueller-Herbst S."/>
        </authorList>
    </citation>
    <scope>NUCLEOTIDE SEQUENCE [LARGE SCALE GENOMIC DNA]</scope>
    <source>
        <strain evidence="3">LWP01</strain>
    </source>
</reference>
<evidence type="ECO:0000313" key="3">
    <source>
        <dbReference type="Proteomes" id="UP000223060"/>
    </source>
</evidence>
<feature type="signal peptide" evidence="1">
    <location>
        <begin position="1"/>
        <end position="28"/>
    </location>
</feature>
<dbReference type="SUPFAM" id="SSF51126">
    <property type="entry name" value="Pectin lyase-like"/>
    <property type="match status" value="1"/>
</dbReference>
<dbReference type="Proteomes" id="UP000223060">
    <property type="component" value="Chromosome"/>
</dbReference>
<sequence length="586" mass="63881">MKNKILLLLGFAMVLIGGLFLQSNQAKAAVLNLKPGATPEIRIYNTQVLQNAINQSKTAITIPKGNFEVTGSIILKSNVTILGVSTNPADSKITLNNGPMTTETGKGITTVNNLNLRNFTLQYNPTMPKYDFTKHNTNVYQNNLLEIGSVPKAESTANYHATYKKITKSNITVQNMILNANQVGSSVLSVAKATNVKIANNQILNSGLQGGITASYTDGLQIDGNTVKNSGRSGISLYQGNGSAKSPIYIRNNKVIDWMERYGGYHYNAAKANKVAPDMMLDGGIDSYGPANNYVSVTGNNVSLQNNNNKRNTDNQKIEQKWGVKNAQYVGYTGIRGSGIAHATYQNNIVTINSPDAISFMTFNLRLRNTYTAPKYILVENNKFTSQKISFPIRIFGGASENTLASGITIRKNTFTINGDIPTYYKTLIDVREKTETIGGKLTYFGTSLLTVTGNKINSKNVKQLVAGTPIRKLPVVNTLYLGQNTLNTKPFQNIGGYLDSVIQLPSYKKGVITGGVMWSFTDQSTKTIQLKDSAGKALTKPITLKKGALANFTLKPTYSAKPKLLWITSKIGKTAVTKKVPLYLF</sequence>
<feature type="chain" id="PRO_5010581152" description="Right handed beta helix domain-containing protein" evidence="1">
    <location>
        <begin position="29"/>
        <end position="586"/>
    </location>
</feature>
<gene>
    <name evidence="2" type="ORF">UE46_00985</name>
</gene>
<organism evidence="2 3">
    <name type="scientific">Listeria weihenstephanensis</name>
    <dbReference type="NCBI Taxonomy" id="1006155"/>
    <lineage>
        <taxon>Bacteria</taxon>
        <taxon>Bacillati</taxon>
        <taxon>Bacillota</taxon>
        <taxon>Bacilli</taxon>
        <taxon>Bacillales</taxon>
        <taxon>Listeriaceae</taxon>
        <taxon>Listeria</taxon>
    </lineage>
</organism>
<evidence type="ECO:0008006" key="4">
    <source>
        <dbReference type="Google" id="ProtNLM"/>
    </source>
</evidence>
<keyword evidence="3" id="KW-1185">Reference proteome</keyword>
<dbReference type="InterPro" id="IPR006626">
    <property type="entry name" value="PbH1"/>
</dbReference>
<dbReference type="SMART" id="SM00710">
    <property type="entry name" value="PbH1"/>
    <property type="match status" value="3"/>
</dbReference>
<protein>
    <recommendedName>
        <fullName evidence="4">Right handed beta helix domain-containing protein</fullName>
    </recommendedName>
</protein>
<keyword evidence="1" id="KW-0732">Signal</keyword>
<accession>A0A1S7FQU9</accession>
<name>A0A1S7FQU9_9LIST</name>
<proteinExistence type="predicted"/>
<dbReference type="InterPro" id="IPR011050">
    <property type="entry name" value="Pectin_lyase_fold/virulence"/>
</dbReference>
<evidence type="ECO:0000256" key="1">
    <source>
        <dbReference type="SAM" id="SignalP"/>
    </source>
</evidence>
<dbReference type="AlphaFoldDB" id="A0A1S7FQU9"/>
<evidence type="ECO:0000313" key="2">
    <source>
        <dbReference type="EMBL" id="AQY49774.1"/>
    </source>
</evidence>
<dbReference type="KEGG" id="lwi:UE46_00985"/>
<dbReference type="InterPro" id="IPR012334">
    <property type="entry name" value="Pectin_lyas_fold"/>
</dbReference>
<dbReference type="RefSeq" id="WP_036059049.1">
    <property type="nucleotide sequence ID" value="NZ_CP011102.1"/>
</dbReference>
<dbReference type="Gene3D" id="2.160.20.10">
    <property type="entry name" value="Single-stranded right-handed beta-helix, Pectin lyase-like"/>
    <property type="match status" value="1"/>
</dbReference>
<dbReference type="EMBL" id="CP011102">
    <property type="protein sequence ID" value="AQY49774.1"/>
    <property type="molecule type" value="Genomic_DNA"/>
</dbReference>